<feature type="transmembrane region" description="Helical" evidence="1">
    <location>
        <begin position="308"/>
        <end position="326"/>
    </location>
</feature>
<dbReference type="OrthoDB" id="4757095at2759"/>
<keyword evidence="1" id="KW-1133">Transmembrane helix</keyword>
<keyword evidence="1" id="KW-0472">Membrane</keyword>
<organism evidence="3 4">
    <name type="scientific">Botryosphaeria dothidea</name>
    <dbReference type="NCBI Taxonomy" id="55169"/>
    <lineage>
        <taxon>Eukaryota</taxon>
        <taxon>Fungi</taxon>
        <taxon>Dikarya</taxon>
        <taxon>Ascomycota</taxon>
        <taxon>Pezizomycotina</taxon>
        <taxon>Dothideomycetes</taxon>
        <taxon>Dothideomycetes incertae sedis</taxon>
        <taxon>Botryosphaeriales</taxon>
        <taxon>Botryosphaeriaceae</taxon>
        <taxon>Botryosphaeria</taxon>
    </lineage>
</organism>
<sequence length="327" mass="35585">MPVDHQRRRALTLHLPDPPLPTLLGNLWAALTRQNEPLDKPTYDQQQSPFFSKLPLEIRCSVYAQALSHPGVHLFTFDKKTHGIICSCPPGEDKSFAELVKGVEVRGVARYVKRAWVMGPLLVGDDGEEEGPVGPVLELRDRWMRFEALRFSPAFSGSRSLRSSGPAPYSLVVFAGWVLQRSSTLTNNKQSVRLCTTGEGMDGPADWAVNVSKLSSSAAAAAAAAAATTTTTTTTNACSQAVDDLGLLHVAARLLYLVARSGPPVHTLLLLLGSPGVLWAAWVALRIAAQFRSMPFAGRLRVDQVFRILFRISYLLGTLPILFGLSE</sequence>
<feature type="transmembrane region" description="Helical" evidence="1">
    <location>
        <begin position="268"/>
        <end position="288"/>
    </location>
</feature>
<evidence type="ECO:0000313" key="3">
    <source>
        <dbReference type="EMBL" id="KAF4309423.1"/>
    </source>
</evidence>
<dbReference type="InterPro" id="IPR056632">
    <property type="entry name" value="DUF7730"/>
</dbReference>
<name>A0A8H4J292_9PEZI</name>
<evidence type="ECO:0000256" key="1">
    <source>
        <dbReference type="SAM" id="Phobius"/>
    </source>
</evidence>
<comment type="caution">
    <text evidence="3">The sequence shown here is derived from an EMBL/GenBank/DDBJ whole genome shotgun (WGS) entry which is preliminary data.</text>
</comment>
<evidence type="ECO:0000313" key="4">
    <source>
        <dbReference type="Proteomes" id="UP000572817"/>
    </source>
</evidence>
<gene>
    <name evidence="3" type="ORF">GTA08_BOTSDO03371</name>
</gene>
<accession>A0A8H4J292</accession>
<feature type="domain" description="DUF7730" evidence="2">
    <location>
        <begin position="44"/>
        <end position="89"/>
    </location>
</feature>
<dbReference type="AlphaFoldDB" id="A0A8H4J292"/>
<keyword evidence="4" id="KW-1185">Reference proteome</keyword>
<protein>
    <recommendedName>
        <fullName evidence="2">DUF7730 domain-containing protein</fullName>
    </recommendedName>
</protein>
<proteinExistence type="predicted"/>
<reference evidence="3" key="1">
    <citation type="submission" date="2020-04" db="EMBL/GenBank/DDBJ databases">
        <title>Genome Assembly and Annotation of Botryosphaeria dothidea sdau 11-99, a Latent Pathogen of Apple Fruit Ring Rot in China.</title>
        <authorList>
            <person name="Yu C."/>
            <person name="Diao Y."/>
            <person name="Lu Q."/>
            <person name="Zhao J."/>
            <person name="Cui S."/>
            <person name="Peng C."/>
            <person name="He B."/>
            <person name="Liu H."/>
        </authorList>
    </citation>
    <scope>NUCLEOTIDE SEQUENCE [LARGE SCALE GENOMIC DNA]</scope>
    <source>
        <strain evidence="3">Sdau11-99</strain>
    </source>
</reference>
<dbReference type="EMBL" id="WWBZ02000016">
    <property type="protein sequence ID" value="KAF4309423.1"/>
    <property type="molecule type" value="Genomic_DNA"/>
</dbReference>
<keyword evidence="1" id="KW-0812">Transmembrane</keyword>
<dbReference type="Pfam" id="PF24864">
    <property type="entry name" value="DUF7730"/>
    <property type="match status" value="1"/>
</dbReference>
<dbReference type="Proteomes" id="UP000572817">
    <property type="component" value="Unassembled WGS sequence"/>
</dbReference>
<evidence type="ECO:0000259" key="2">
    <source>
        <dbReference type="Pfam" id="PF24864"/>
    </source>
</evidence>